<keyword evidence="1" id="KW-0472">Membrane</keyword>
<protein>
    <submittedName>
        <fullName evidence="2">Uncharacterized protein</fullName>
    </submittedName>
</protein>
<sequence>MEQAFHLIMISEIIWRGLPFCFSWCNSYIIVIWGSIYITHLSFHVKKIIWFWCQSLGSLSWWEFSTISAKRSSRIQRWRKVS</sequence>
<evidence type="ECO:0000313" key="2">
    <source>
        <dbReference type="EMBL" id="JAE22655.1"/>
    </source>
</evidence>
<dbReference type="EMBL" id="GBRH01175241">
    <property type="protein sequence ID" value="JAE22655.1"/>
    <property type="molecule type" value="Transcribed_RNA"/>
</dbReference>
<evidence type="ECO:0000256" key="1">
    <source>
        <dbReference type="SAM" id="Phobius"/>
    </source>
</evidence>
<keyword evidence="1" id="KW-1133">Transmembrane helix</keyword>
<accession>A0A0A9GC65</accession>
<reference evidence="2" key="2">
    <citation type="journal article" date="2015" name="Data Brief">
        <title>Shoot transcriptome of the giant reed, Arundo donax.</title>
        <authorList>
            <person name="Barrero R.A."/>
            <person name="Guerrero F.D."/>
            <person name="Moolhuijzen P."/>
            <person name="Goolsby J.A."/>
            <person name="Tidwell J."/>
            <person name="Bellgard S.E."/>
            <person name="Bellgard M.I."/>
        </authorList>
    </citation>
    <scope>NUCLEOTIDE SEQUENCE</scope>
    <source>
        <tissue evidence="2">Shoot tissue taken approximately 20 cm above the soil surface</tissue>
    </source>
</reference>
<keyword evidence="1" id="KW-0812">Transmembrane</keyword>
<feature type="transmembrane region" description="Helical" evidence="1">
    <location>
        <begin position="21"/>
        <end position="43"/>
    </location>
</feature>
<dbReference type="AlphaFoldDB" id="A0A0A9GC65"/>
<reference evidence="2" key="1">
    <citation type="submission" date="2014-09" db="EMBL/GenBank/DDBJ databases">
        <authorList>
            <person name="Magalhaes I.L.F."/>
            <person name="Oliveira U."/>
            <person name="Santos F.R."/>
            <person name="Vidigal T.H.D.A."/>
            <person name="Brescovit A.D."/>
            <person name="Santos A.J."/>
        </authorList>
    </citation>
    <scope>NUCLEOTIDE SEQUENCE</scope>
    <source>
        <tissue evidence="2">Shoot tissue taken approximately 20 cm above the soil surface</tissue>
    </source>
</reference>
<proteinExistence type="predicted"/>
<name>A0A0A9GC65_ARUDO</name>
<organism evidence="2">
    <name type="scientific">Arundo donax</name>
    <name type="common">Giant reed</name>
    <name type="synonym">Donax arundinaceus</name>
    <dbReference type="NCBI Taxonomy" id="35708"/>
    <lineage>
        <taxon>Eukaryota</taxon>
        <taxon>Viridiplantae</taxon>
        <taxon>Streptophyta</taxon>
        <taxon>Embryophyta</taxon>
        <taxon>Tracheophyta</taxon>
        <taxon>Spermatophyta</taxon>
        <taxon>Magnoliopsida</taxon>
        <taxon>Liliopsida</taxon>
        <taxon>Poales</taxon>
        <taxon>Poaceae</taxon>
        <taxon>PACMAD clade</taxon>
        <taxon>Arundinoideae</taxon>
        <taxon>Arundineae</taxon>
        <taxon>Arundo</taxon>
    </lineage>
</organism>